<dbReference type="EMBL" id="CAJPEX010002442">
    <property type="protein sequence ID" value="CAG0921009.1"/>
    <property type="molecule type" value="Genomic_DNA"/>
</dbReference>
<dbReference type="AlphaFoldDB" id="A0A7R9BUP8"/>
<reference evidence="2" key="1">
    <citation type="submission" date="2020-11" db="EMBL/GenBank/DDBJ databases">
        <authorList>
            <person name="Tran Van P."/>
        </authorList>
    </citation>
    <scope>NUCLEOTIDE SEQUENCE</scope>
</reference>
<accession>A0A7R9BUP8</accession>
<keyword evidence="1" id="KW-1133">Transmembrane helix</keyword>
<proteinExistence type="predicted"/>
<dbReference type="Proteomes" id="UP000678499">
    <property type="component" value="Unassembled WGS sequence"/>
</dbReference>
<dbReference type="EMBL" id="OA884479">
    <property type="protein sequence ID" value="CAD7280857.1"/>
    <property type="molecule type" value="Genomic_DNA"/>
</dbReference>
<evidence type="ECO:0000313" key="3">
    <source>
        <dbReference type="Proteomes" id="UP000678499"/>
    </source>
</evidence>
<name>A0A7R9BUP8_9CRUS</name>
<protein>
    <submittedName>
        <fullName evidence="2">Uncharacterized protein</fullName>
    </submittedName>
</protein>
<gene>
    <name evidence="2" type="ORF">NMOB1V02_LOCUS8514</name>
</gene>
<sequence length="127" mass="13650">MNPAITTQLVISAVIGETTLPVVLGHFFEHLGPESFLVTVLLLCLTNFVVFLALYRSGTSIVPPTGQPGPMEFLFGALFPGRKEEGSVLMNATENIQVYSKMGGGSSENSIHEAHYGTYESSYGGQH</sequence>
<keyword evidence="1" id="KW-0812">Transmembrane</keyword>
<feature type="transmembrane region" description="Helical" evidence="1">
    <location>
        <begin position="36"/>
        <end position="55"/>
    </location>
</feature>
<evidence type="ECO:0000256" key="1">
    <source>
        <dbReference type="SAM" id="Phobius"/>
    </source>
</evidence>
<organism evidence="2">
    <name type="scientific">Notodromas monacha</name>
    <dbReference type="NCBI Taxonomy" id="399045"/>
    <lineage>
        <taxon>Eukaryota</taxon>
        <taxon>Metazoa</taxon>
        <taxon>Ecdysozoa</taxon>
        <taxon>Arthropoda</taxon>
        <taxon>Crustacea</taxon>
        <taxon>Oligostraca</taxon>
        <taxon>Ostracoda</taxon>
        <taxon>Podocopa</taxon>
        <taxon>Podocopida</taxon>
        <taxon>Cypridocopina</taxon>
        <taxon>Cypridoidea</taxon>
        <taxon>Cyprididae</taxon>
        <taxon>Notodromas</taxon>
    </lineage>
</organism>
<keyword evidence="3" id="KW-1185">Reference proteome</keyword>
<evidence type="ECO:0000313" key="2">
    <source>
        <dbReference type="EMBL" id="CAD7280857.1"/>
    </source>
</evidence>
<keyword evidence="1" id="KW-0472">Membrane</keyword>